<accession>A0A9D2BGE6</accession>
<feature type="domain" description="Outer membrane protein beta-barrel" evidence="1">
    <location>
        <begin position="35"/>
        <end position="178"/>
    </location>
</feature>
<sequence>MRTDMVTGKKSGRHFSALLLVLIACLLPLGDVVARNFQIIPRVGVNMASMSRPKSDWGWYADMRPGIVAGVSLEFPSTSFLSFEPGIYFSMQGGQSDDASLRCDYINIPLNAKVYLYRGLHLLVGPQVGFLVYEGSDEGKHVDSLCRTVDLGVNFGLGYQFDFGLNVTMGYYAGVINALEDVYDASDSAKMKKLSSYNRMLQMTVGWSF</sequence>
<organism evidence="2 3">
    <name type="scientific">Candidatus Parabacteroides intestinipullorum</name>
    <dbReference type="NCBI Taxonomy" id="2838723"/>
    <lineage>
        <taxon>Bacteria</taxon>
        <taxon>Pseudomonadati</taxon>
        <taxon>Bacteroidota</taxon>
        <taxon>Bacteroidia</taxon>
        <taxon>Bacteroidales</taxon>
        <taxon>Tannerellaceae</taxon>
        <taxon>Parabacteroides</taxon>
    </lineage>
</organism>
<dbReference type="PROSITE" id="PS51257">
    <property type="entry name" value="PROKAR_LIPOPROTEIN"/>
    <property type="match status" value="1"/>
</dbReference>
<dbReference type="EMBL" id="DXEL01000036">
    <property type="protein sequence ID" value="HIX74309.1"/>
    <property type="molecule type" value="Genomic_DNA"/>
</dbReference>
<gene>
    <name evidence="2" type="ORF">H9977_04650</name>
</gene>
<dbReference type="AlphaFoldDB" id="A0A9D2BGE6"/>
<reference evidence="2" key="2">
    <citation type="submission" date="2021-04" db="EMBL/GenBank/DDBJ databases">
        <authorList>
            <person name="Gilroy R."/>
        </authorList>
    </citation>
    <scope>NUCLEOTIDE SEQUENCE</scope>
    <source>
        <strain evidence="2">ChiGjej6B6-14162</strain>
    </source>
</reference>
<evidence type="ECO:0000313" key="3">
    <source>
        <dbReference type="Proteomes" id="UP000886740"/>
    </source>
</evidence>
<proteinExistence type="predicted"/>
<evidence type="ECO:0000313" key="2">
    <source>
        <dbReference type="EMBL" id="HIX74309.1"/>
    </source>
</evidence>
<dbReference type="Pfam" id="PF13568">
    <property type="entry name" value="OMP_b-brl_2"/>
    <property type="match status" value="1"/>
</dbReference>
<name>A0A9D2BGE6_9BACT</name>
<protein>
    <submittedName>
        <fullName evidence="2">PorT family protein</fullName>
    </submittedName>
</protein>
<evidence type="ECO:0000259" key="1">
    <source>
        <dbReference type="Pfam" id="PF13568"/>
    </source>
</evidence>
<comment type="caution">
    <text evidence="2">The sequence shown here is derived from an EMBL/GenBank/DDBJ whole genome shotgun (WGS) entry which is preliminary data.</text>
</comment>
<dbReference type="Proteomes" id="UP000886740">
    <property type="component" value="Unassembled WGS sequence"/>
</dbReference>
<dbReference type="InterPro" id="IPR025665">
    <property type="entry name" value="Beta-barrel_OMP_2"/>
</dbReference>
<reference evidence="2" key="1">
    <citation type="journal article" date="2021" name="PeerJ">
        <title>Extensive microbial diversity within the chicken gut microbiome revealed by metagenomics and culture.</title>
        <authorList>
            <person name="Gilroy R."/>
            <person name="Ravi A."/>
            <person name="Getino M."/>
            <person name="Pursley I."/>
            <person name="Horton D.L."/>
            <person name="Alikhan N.F."/>
            <person name="Baker D."/>
            <person name="Gharbi K."/>
            <person name="Hall N."/>
            <person name="Watson M."/>
            <person name="Adriaenssens E.M."/>
            <person name="Foster-Nyarko E."/>
            <person name="Jarju S."/>
            <person name="Secka A."/>
            <person name="Antonio M."/>
            <person name="Oren A."/>
            <person name="Chaudhuri R.R."/>
            <person name="La Ragione R."/>
            <person name="Hildebrand F."/>
            <person name="Pallen M.J."/>
        </authorList>
    </citation>
    <scope>NUCLEOTIDE SEQUENCE</scope>
    <source>
        <strain evidence="2">ChiGjej6B6-14162</strain>
    </source>
</reference>